<accession>A0A3R8T2G3</accession>
<sequence length="370" mass="39805">MRLRAIRTGLTAAITLCCLLGAQTAQAQKYRLVNLGPGIPTGIANDGTISGHVRTEANWADYYAAVWKTGDTGPTLLGKFPGDVYSTTSAISGAGTVLGYSYRYEAAGHYQIARGAPFTWTAATGLQALPWQAQHTTTGAHAINNLGHISSSSSAKDPTDDRYKPFLWRPNTGITYLDGIAGTSPHYIKSLNDQDQGTGTASDTNDPQMTKGFFWSPSTGVKSISSPSSTYSDIVPTTINSQGQVAGFLRDPKTGRTKLFTWSARYGTTNLMLLNSYAEELVAVSIDKNYRVIGNRDYFYRPDGNNPPVGFVWSLLTGLKDIHSLIVDNGPASAPVVTLNRLVAVNESGQIVASARINDQPHVVRLDPVR</sequence>
<dbReference type="RefSeq" id="WP_125245086.1">
    <property type="nucleotide sequence ID" value="NZ_RSED01000022.1"/>
</dbReference>
<dbReference type="Proteomes" id="UP000269265">
    <property type="component" value="Unassembled WGS sequence"/>
</dbReference>
<reference evidence="3 4" key="1">
    <citation type="submission" date="2018-12" db="EMBL/GenBank/DDBJ databases">
        <title>The whole draft genome of Aquabacterium sp. SJQ9.</title>
        <authorList>
            <person name="Sun L."/>
            <person name="Gao X."/>
            <person name="Chen W."/>
            <person name="Huang K."/>
        </authorList>
    </citation>
    <scope>NUCLEOTIDE SEQUENCE [LARGE SCALE GENOMIC DNA]</scope>
    <source>
        <strain evidence="3 4">SJQ9</strain>
    </source>
</reference>
<keyword evidence="4" id="KW-1185">Reference proteome</keyword>
<feature type="region of interest" description="Disordered" evidence="1">
    <location>
        <begin position="190"/>
        <end position="209"/>
    </location>
</feature>
<feature type="signal peptide" evidence="2">
    <location>
        <begin position="1"/>
        <end position="27"/>
    </location>
</feature>
<name>A0A3R8T2G3_9BURK</name>
<evidence type="ECO:0000313" key="4">
    <source>
        <dbReference type="Proteomes" id="UP000269265"/>
    </source>
</evidence>
<evidence type="ECO:0000256" key="2">
    <source>
        <dbReference type="SAM" id="SignalP"/>
    </source>
</evidence>
<comment type="caution">
    <text evidence="3">The sequence shown here is derived from an EMBL/GenBank/DDBJ whole genome shotgun (WGS) entry which is preliminary data.</text>
</comment>
<dbReference type="EMBL" id="RSED01000022">
    <property type="protein sequence ID" value="RRS02483.1"/>
    <property type="molecule type" value="Genomic_DNA"/>
</dbReference>
<evidence type="ECO:0000256" key="1">
    <source>
        <dbReference type="SAM" id="MobiDB-lite"/>
    </source>
</evidence>
<organism evidence="3 4">
    <name type="scientific">Aquabacterium soli</name>
    <dbReference type="NCBI Taxonomy" id="2493092"/>
    <lineage>
        <taxon>Bacteria</taxon>
        <taxon>Pseudomonadati</taxon>
        <taxon>Pseudomonadota</taxon>
        <taxon>Betaproteobacteria</taxon>
        <taxon>Burkholderiales</taxon>
        <taxon>Aquabacterium</taxon>
    </lineage>
</organism>
<evidence type="ECO:0000313" key="3">
    <source>
        <dbReference type="EMBL" id="RRS02483.1"/>
    </source>
</evidence>
<feature type="chain" id="PRO_5018606369" evidence="2">
    <location>
        <begin position="28"/>
        <end position="370"/>
    </location>
</feature>
<proteinExistence type="predicted"/>
<gene>
    <name evidence="3" type="ORF">EIP75_20660</name>
</gene>
<dbReference type="AlphaFoldDB" id="A0A3R8T2G3"/>
<feature type="compositionally biased region" description="Polar residues" evidence="1">
    <location>
        <begin position="191"/>
        <end position="208"/>
    </location>
</feature>
<protein>
    <submittedName>
        <fullName evidence="3">Uncharacterized protein</fullName>
    </submittedName>
</protein>
<dbReference type="OrthoDB" id="108960at2"/>
<keyword evidence="2" id="KW-0732">Signal</keyword>